<feature type="domain" description="Phosphoribosyltransferase" evidence="1">
    <location>
        <begin position="22"/>
        <end position="171"/>
    </location>
</feature>
<dbReference type="EMBL" id="JAVDRF010000003">
    <property type="protein sequence ID" value="MDR6536211.1"/>
    <property type="molecule type" value="Genomic_DNA"/>
</dbReference>
<dbReference type="Proteomes" id="UP001184230">
    <property type="component" value="Unassembled WGS sequence"/>
</dbReference>
<sequence>MEFRDRHEAGRVLAKALAAWQAQPEVVVLALPRGGVPVAWEVARALGAPLDVLVVRKLGFPGQEELAMGAIGPGGVRVMSDVPRLWAVSDADVERVVEREQAELARRERLYRGERPPLVLAGRVAILVDDGLATGATMHAAALAVRAMHPQRIVVAVPVGSAEAVQLLNTVADEVVCVHVPEPFRAVGLWYQDFGQTSDEEVRALLQGEGASP</sequence>
<reference evidence="2 3" key="1">
    <citation type="submission" date="2023-07" db="EMBL/GenBank/DDBJ databases">
        <title>Sorghum-associated microbial communities from plants grown in Nebraska, USA.</title>
        <authorList>
            <person name="Schachtman D."/>
        </authorList>
    </citation>
    <scope>NUCLEOTIDE SEQUENCE [LARGE SCALE GENOMIC DNA]</scope>
    <source>
        <strain evidence="2 3">DS1781</strain>
    </source>
</reference>
<dbReference type="InterPro" id="IPR029057">
    <property type="entry name" value="PRTase-like"/>
</dbReference>
<keyword evidence="3" id="KW-1185">Reference proteome</keyword>
<evidence type="ECO:0000259" key="1">
    <source>
        <dbReference type="Pfam" id="PF00156"/>
    </source>
</evidence>
<organism evidence="2 3">
    <name type="scientific">Variovorax soli</name>
    <dbReference type="NCBI Taxonomy" id="376815"/>
    <lineage>
        <taxon>Bacteria</taxon>
        <taxon>Pseudomonadati</taxon>
        <taxon>Pseudomonadota</taxon>
        <taxon>Betaproteobacteria</taxon>
        <taxon>Burkholderiales</taxon>
        <taxon>Comamonadaceae</taxon>
        <taxon>Variovorax</taxon>
    </lineage>
</organism>
<evidence type="ECO:0000313" key="2">
    <source>
        <dbReference type="EMBL" id="MDR6536211.1"/>
    </source>
</evidence>
<keyword evidence="2" id="KW-0328">Glycosyltransferase</keyword>
<gene>
    <name evidence="2" type="ORF">J2739_001981</name>
</gene>
<dbReference type="Pfam" id="PF00156">
    <property type="entry name" value="Pribosyltran"/>
    <property type="match status" value="1"/>
</dbReference>
<comment type="caution">
    <text evidence="2">The sequence shown here is derived from an EMBL/GenBank/DDBJ whole genome shotgun (WGS) entry which is preliminary data.</text>
</comment>
<dbReference type="CDD" id="cd06223">
    <property type="entry name" value="PRTases_typeI"/>
    <property type="match status" value="1"/>
</dbReference>
<name>A0ABU1NCR3_9BURK</name>
<keyword evidence="2" id="KW-0808">Transferase</keyword>
<evidence type="ECO:0000313" key="3">
    <source>
        <dbReference type="Proteomes" id="UP001184230"/>
    </source>
</evidence>
<dbReference type="InterPro" id="IPR000836">
    <property type="entry name" value="PRTase_dom"/>
</dbReference>
<dbReference type="SUPFAM" id="SSF53271">
    <property type="entry name" value="PRTase-like"/>
    <property type="match status" value="1"/>
</dbReference>
<dbReference type="Gene3D" id="3.30.1310.20">
    <property type="entry name" value="PRTase-like"/>
    <property type="match status" value="1"/>
</dbReference>
<protein>
    <submittedName>
        <fullName evidence="2">Phosphoribosyltransferase</fullName>
    </submittedName>
</protein>
<accession>A0ABU1NCR3</accession>
<dbReference type="GO" id="GO:0016757">
    <property type="term" value="F:glycosyltransferase activity"/>
    <property type="evidence" value="ECO:0007669"/>
    <property type="project" value="UniProtKB-KW"/>
</dbReference>
<proteinExistence type="predicted"/>
<dbReference type="RefSeq" id="WP_309900987.1">
    <property type="nucleotide sequence ID" value="NZ_JAVDRF010000003.1"/>
</dbReference>
<dbReference type="Gene3D" id="3.40.50.2020">
    <property type="match status" value="1"/>
</dbReference>